<dbReference type="PANTHER" id="PTHR47961:SF10">
    <property type="entry name" value="ATP-DEPENDENT DNA HELICASE HEL308"/>
    <property type="match status" value="1"/>
</dbReference>
<dbReference type="InterPro" id="IPR027417">
    <property type="entry name" value="P-loop_NTPase"/>
</dbReference>
<keyword evidence="5 10" id="KW-0067">ATP-binding</keyword>
<dbReference type="HAMAP" id="MF_00442">
    <property type="entry name" value="Helicase_Hel308"/>
    <property type="match status" value="1"/>
</dbReference>
<evidence type="ECO:0000259" key="13">
    <source>
        <dbReference type="PROSITE" id="PS51194"/>
    </source>
</evidence>
<evidence type="ECO:0000256" key="11">
    <source>
        <dbReference type="SAM" id="MobiDB-lite"/>
    </source>
</evidence>
<evidence type="ECO:0000313" key="15">
    <source>
        <dbReference type="Proteomes" id="UP000000641"/>
    </source>
</evidence>
<dbReference type="SUPFAM" id="SSF46785">
    <property type="entry name" value="Winged helix' DNA-binding domain"/>
    <property type="match status" value="1"/>
</dbReference>
<keyword evidence="2 10" id="KW-0227">DNA damage</keyword>
<dbReference type="SUPFAM" id="SSF158702">
    <property type="entry name" value="Sec63 N-terminal domain-like"/>
    <property type="match status" value="1"/>
</dbReference>
<dbReference type="GO" id="GO:0016887">
    <property type="term" value="F:ATP hydrolysis activity"/>
    <property type="evidence" value="ECO:0007669"/>
    <property type="project" value="RHEA"/>
</dbReference>
<keyword evidence="3 10" id="KW-0378">Hydrolase</keyword>
<keyword evidence="8 10" id="KW-0413">Isomerase</keyword>
<comment type="catalytic activity">
    <reaction evidence="9 10">
        <text>Couples ATP hydrolysis with the unwinding of duplex DNA by translocating in the 3'-5' direction.</text>
        <dbReference type="EC" id="5.6.2.4"/>
    </reaction>
</comment>
<dbReference type="InterPro" id="IPR050474">
    <property type="entry name" value="Hel308_SKI2-like"/>
</dbReference>
<dbReference type="SMART" id="SM00487">
    <property type="entry name" value="DEXDc"/>
    <property type="match status" value="1"/>
</dbReference>
<feature type="compositionally biased region" description="Acidic residues" evidence="11">
    <location>
        <begin position="717"/>
        <end position="727"/>
    </location>
</feature>
<evidence type="ECO:0000256" key="5">
    <source>
        <dbReference type="ARBA" id="ARBA00022840"/>
    </source>
</evidence>
<reference evidence="15" key="1">
    <citation type="journal article" date="2008" name="J. Bacteriol.">
        <title>Genome sequence of Thermofilum pendens reveals an exceptional loss of biosynthetic pathways without genome reduction.</title>
        <authorList>
            <person name="Anderson I."/>
            <person name="Rodriguez J."/>
            <person name="Susanti D."/>
            <person name="Porat I."/>
            <person name="Reich C."/>
            <person name="Ulrich L.E."/>
            <person name="Elkins J.G."/>
            <person name="Mavromatis K."/>
            <person name="Lykidis A."/>
            <person name="Kim E."/>
            <person name="Thompson L.S."/>
            <person name="Nolan M."/>
            <person name="Land M."/>
            <person name="Copeland A."/>
            <person name="Lapidus A."/>
            <person name="Lucas S."/>
            <person name="Detter C."/>
            <person name="Zhulin I.B."/>
            <person name="Olsen G.J."/>
            <person name="Whitman W."/>
            <person name="Mukhopadhyay B."/>
            <person name="Bristow J."/>
            <person name="Kyrpides N."/>
        </authorList>
    </citation>
    <scope>NUCLEOTIDE SEQUENCE [LARGE SCALE GENOMIC DNA]</scope>
    <source>
        <strain evidence="15">DSM 2475 / Hrk 5</strain>
    </source>
</reference>
<dbReference type="STRING" id="368408.Tpen_0498"/>
<keyword evidence="15" id="KW-1185">Reference proteome</keyword>
<dbReference type="PANTHER" id="PTHR47961">
    <property type="entry name" value="DNA POLYMERASE THETA, PUTATIVE (AFU_ORTHOLOGUE AFUA_1G05260)-RELATED"/>
    <property type="match status" value="1"/>
</dbReference>
<organism evidence="14 15">
    <name type="scientific">Thermofilum pendens (strain DSM 2475 / Hrk 5)</name>
    <dbReference type="NCBI Taxonomy" id="368408"/>
    <lineage>
        <taxon>Archaea</taxon>
        <taxon>Thermoproteota</taxon>
        <taxon>Thermoprotei</taxon>
        <taxon>Thermofilales</taxon>
        <taxon>Thermofilaceae</taxon>
        <taxon>Thermofilum</taxon>
    </lineage>
</organism>
<evidence type="ECO:0000256" key="2">
    <source>
        <dbReference type="ARBA" id="ARBA00022763"/>
    </source>
</evidence>
<dbReference type="HOGENOM" id="CLU_006553_3_0_2"/>
<name>A1RXH5_THEPD</name>
<feature type="region of interest" description="Disordered" evidence="11">
    <location>
        <begin position="714"/>
        <end position="739"/>
    </location>
</feature>
<evidence type="ECO:0000259" key="12">
    <source>
        <dbReference type="PROSITE" id="PS51192"/>
    </source>
</evidence>
<evidence type="ECO:0000256" key="3">
    <source>
        <dbReference type="ARBA" id="ARBA00022801"/>
    </source>
</evidence>
<keyword evidence="1 10" id="KW-0547">Nucleotide-binding</keyword>
<accession>A1RXH5</accession>
<proteinExistence type="inferred from homology"/>
<dbReference type="EnsemblBacteria" id="ABL77905">
    <property type="protein sequence ID" value="ABL77905"/>
    <property type="gene ID" value="Tpen_0498"/>
</dbReference>
<dbReference type="Gene3D" id="3.40.50.300">
    <property type="entry name" value="P-loop containing nucleotide triphosphate hydrolases"/>
    <property type="match status" value="2"/>
</dbReference>
<dbReference type="RefSeq" id="WP_011752170.1">
    <property type="nucleotide sequence ID" value="NC_008698.1"/>
</dbReference>
<dbReference type="InterPro" id="IPR003583">
    <property type="entry name" value="Hlx-hairpin-Hlx_DNA-bd_motif"/>
</dbReference>
<dbReference type="Pfam" id="PF14520">
    <property type="entry name" value="HHH_5"/>
    <property type="match status" value="1"/>
</dbReference>
<dbReference type="GeneID" id="4601332"/>
<dbReference type="GO" id="GO:0043138">
    <property type="term" value="F:3'-5' DNA helicase activity"/>
    <property type="evidence" value="ECO:0007669"/>
    <property type="project" value="UniProtKB-UniRule"/>
</dbReference>
<dbReference type="InterPro" id="IPR036390">
    <property type="entry name" value="WH_DNA-bd_sf"/>
</dbReference>
<dbReference type="InterPro" id="IPR022965">
    <property type="entry name" value="Helicase_Hel308"/>
</dbReference>
<dbReference type="Proteomes" id="UP000000641">
    <property type="component" value="Chromosome"/>
</dbReference>
<comment type="function">
    <text evidence="10">DNA-dependent ATPase and 3'-5' DNA helicase that may be involved in repair of stalled replication forks.</text>
</comment>
<dbReference type="InterPro" id="IPR001650">
    <property type="entry name" value="Helicase_C-like"/>
</dbReference>
<dbReference type="InterPro" id="IPR014001">
    <property type="entry name" value="Helicase_ATP-bd"/>
</dbReference>
<keyword evidence="7 10" id="KW-0234">DNA repair</keyword>
<dbReference type="Pfam" id="PF21280">
    <property type="entry name" value="Helicase_dom4_arc"/>
    <property type="match status" value="1"/>
</dbReference>
<feature type="domain" description="Helicase C-terminal" evidence="13">
    <location>
        <begin position="237"/>
        <end position="438"/>
    </location>
</feature>
<dbReference type="PROSITE" id="PS51194">
    <property type="entry name" value="HELICASE_CTER"/>
    <property type="match status" value="1"/>
</dbReference>
<dbReference type="Pfam" id="PF00271">
    <property type="entry name" value="Helicase_C"/>
    <property type="match status" value="1"/>
</dbReference>
<evidence type="ECO:0000256" key="1">
    <source>
        <dbReference type="ARBA" id="ARBA00022741"/>
    </source>
</evidence>
<comment type="subunit">
    <text evidence="10">Monomer.</text>
</comment>
<dbReference type="OrthoDB" id="371946at2157"/>
<dbReference type="GO" id="GO:0005524">
    <property type="term" value="F:ATP binding"/>
    <property type="evidence" value="ECO:0007669"/>
    <property type="project" value="UniProtKB-UniRule"/>
</dbReference>
<dbReference type="GO" id="GO:0006281">
    <property type="term" value="P:DNA repair"/>
    <property type="evidence" value="ECO:0007669"/>
    <property type="project" value="UniProtKB-UniRule"/>
</dbReference>
<dbReference type="KEGG" id="tpe:Tpen_0498"/>
<dbReference type="eggNOG" id="arCOG00553">
    <property type="taxonomic scope" value="Archaea"/>
</dbReference>
<evidence type="ECO:0000256" key="8">
    <source>
        <dbReference type="ARBA" id="ARBA00023235"/>
    </source>
</evidence>
<dbReference type="EMBL" id="CP000505">
    <property type="protein sequence ID" value="ABL77905.1"/>
    <property type="molecule type" value="Genomic_DNA"/>
</dbReference>
<dbReference type="GO" id="GO:0003677">
    <property type="term" value="F:DNA binding"/>
    <property type="evidence" value="ECO:0007669"/>
    <property type="project" value="UniProtKB-UniRule"/>
</dbReference>
<dbReference type="InterPro" id="IPR011545">
    <property type="entry name" value="DEAD/DEAH_box_helicase_dom"/>
</dbReference>
<dbReference type="Pfam" id="PF00270">
    <property type="entry name" value="DEAD"/>
    <property type="match status" value="1"/>
</dbReference>
<evidence type="ECO:0000256" key="9">
    <source>
        <dbReference type="ARBA" id="ARBA00034617"/>
    </source>
</evidence>
<protein>
    <recommendedName>
        <fullName evidence="10">ATP-dependent DNA helicase Hel308</fullName>
        <ecNumber evidence="10">5.6.2.4</ecNumber>
    </recommendedName>
    <alternativeName>
        <fullName evidence="10">DNA 3'-5' helicase Hel308</fullName>
    </alternativeName>
</protein>
<evidence type="ECO:0000256" key="7">
    <source>
        <dbReference type="ARBA" id="ARBA00023204"/>
    </source>
</evidence>
<dbReference type="CDD" id="cd18795">
    <property type="entry name" value="SF2_C_Ski2"/>
    <property type="match status" value="1"/>
</dbReference>
<dbReference type="SMART" id="SM00490">
    <property type="entry name" value="HELICc"/>
    <property type="match status" value="1"/>
</dbReference>
<feature type="domain" description="Helicase ATP-binding" evidence="12">
    <location>
        <begin position="38"/>
        <end position="205"/>
    </location>
</feature>
<gene>
    <name evidence="10" type="primary">hel308</name>
    <name evidence="14" type="ordered locus">Tpen_0498</name>
</gene>
<evidence type="ECO:0000256" key="10">
    <source>
        <dbReference type="HAMAP-Rule" id="MF_00442"/>
    </source>
</evidence>
<evidence type="ECO:0000313" key="14">
    <source>
        <dbReference type="EMBL" id="ABL77905.1"/>
    </source>
</evidence>
<evidence type="ECO:0000256" key="6">
    <source>
        <dbReference type="ARBA" id="ARBA00023125"/>
    </source>
</evidence>
<dbReference type="AlphaFoldDB" id="A1RXH5"/>
<dbReference type="PROSITE" id="PS51192">
    <property type="entry name" value="HELICASE_ATP_BIND_1"/>
    <property type="match status" value="1"/>
</dbReference>
<feature type="binding site" evidence="10">
    <location>
        <position position="33"/>
    </location>
    <ligand>
        <name>ATP</name>
        <dbReference type="ChEBI" id="CHEBI:30616"/>
    </ligand>
</feature>
<dbReference type="InterPro" id="IPR048772">
    <property type="entry name" value="Hel308-like_dom4"/>
</dbReference>
<evidence type="ECO:0000256" key="4">
    <source>
        <dbReference type="ARBA" id="ARBA00022806"/>
    </source>
</evidence>
<dbReference type="Gene3D" id="1.10.3380.30">
    <property type="match status" value="1"/>
</dbReference>
<comment type="similarity">
    <text evidence="10">Belongs to the helicase family. Hel308 subfamily.</text>
</comment>
<dbReference type="SUPFAM" id="SSF52540">
    <property type="entry name" value="P-loop containing nucleoside triphosphate hydrolases"/>
    <property type="match status" value="2"/>
</dbReference>
<comment type="catalytic activity">
    <reaction evidence="10">
        <text>ATP + H2O = ADP + phosphate + H(+)</text>
        <dbReference type="Rhea" id="RHEA:13065"/>
        <dbReference type="ChEBI" id="CHEBI:15377"/>
        <dbReference type="ChEBI" id="CHEBI:15378"/>
        <dbReference type="ChEBI" id="CHEBI:30616"/>
        <dbReference type="ChEBI" id="CHEBI:43474"/>
        <dbReference type="ChEBI" id="CHEBI:456216"/>
        <dbReference type="EC" id="5.6.2.4"/>
    </reaction>
</comment>
<dbReference type="Gene3D" id="1.10.150.20">
    <property type="entry name" value="5' to 3' exonuclease, C-terminal subdomain"/>
    <property type="match status" value="1"/>
</dbReference>
<keyword evidence="4 10" id="KW-0347">Helicase</keyword>
<keyword evidence="6 10" id="KW-0238">DNA-binding</keyword>
<sequence length="739" mass="83003">MKPTRAVLSRYFPDEVVRKIEERFNIKTLYPTQVAAVEKGVLDGKNIVLSAPTASGKTLVAELAALKHLLNGGKVLYLAPLRALASEKFKEFKEFFGEFGYRSVLSTGDYDTADPSLGKYDVIVTTNEKADSLLRHSAPWFPDVTLVIADEVHLLGSEKRGATLEVLLTRILLSEDPPQILGLSATIGNLEEVARWLNATPVSVEWRPVLLREGVYYDGTIFYADGASRSVEDVGSALANLVHDVLREEGQALVFSPTRRAASSDAKKLSVYTRKFLRDSERRHLKEAARKVLSSHADKLTNELAELMLHGVAFHHAGLSGDARETVEQLFREGFLKTVVATPTLAAGVNLPARRVIITDYRRYNVELGYHESIPVMEYKQMAGRAGRPQYDREGEAILIARNMEEVEFLFKRYVYSAPETLQSQLGSEPVLRAQVLAVISTESRIKTTEDLDRFLERTFFALKFGTFSLSTLSRKVLRRLVEGGLVELNGEALKPTFLGRRVAELYIDPETALEGLRFFNSTPASSELAYLFLVSKTPDMVTLSVRRSDYEFLETELENRKNEIPYQVPEDEIEYEFFLSYLKTALLLSDWINEVPEDVIVEKYDVGPGDIYSMTQTAEWIAYSLSQIADVTGHKEHSSRLGVLSKRIAHGVKEELLELVSLRGIGRVRARRLYEHGYKSLVDLILADERDLTRIPGIGPNLARSIKRQLGAVGEKEEENEEDYGPVEEGQLNLDSYL</sequence>
<dbReference type="SMART" id="SM00278">
    <property type="entry name" value="HhH1"/>
    <property type="match status" value="2"/>
</dbReference>
<dbReference type="EC" id="5.6.2.4" evidence="10"/>